<keyword evidence="3 7" id="KW-0812">Transmembrane</keyword>
<dbReference type="PRINTS" id="PR01386">
    <property type="entry name" value="CCMCBIOGNSIS"/>
</dbReference>
<feature type="transmembrane region" description="Helical" evidence="7">
    <location>
        <begin position="192"/>
        <end position="212"/>
    </location>
</feature>
<feature type="transmembrane region" description="Helical" evidence="7">
    <location>
        <begin position="87"/>
        <end position="107"/>
    </location>
</feature>
<dbReference type="NCBIfam" id="TIGR01191">
    <property type="entry name" value="ccmC"/>
    <property type="match status" value="1"/>
</dbReference>
<feature type="domain" description="Cytochrome c assembly protein" evidence="8">
    <location>
        <begin position="19"/>
        <end position="176"/>
    </location>
</feature>
<feature type="transmembrane region" description="Helical" evidence="7">
    <location>
        <begin position="16"/>
        <end position="35"/>
    </location>
</feature>
<feature type="transmembrane region" description="Helical" evidence="7">
    <location>
        <begin position="149"/>
        <end position="172"/>
    </location>
</feature>
<comment type="similarity">
    <text evidence="2">Belongs to the CcmC/CycZ/HelC family.</text>
</comment>
<protein>
    <submittedName>
        <fullName evidence="9">Cytochrome c-type biogenesis protein CcmC, putative heme lyase for CcmE</fullName>
    </submittedName>
</protein>
<dbReference type="EMBL" id="UOGF01000069">
    <property type="protein sequence ID" value="VAX30966.1"/>
    <property type="molecule type" value="Genomic_DNA"/>
</dbReference>
<feature type="transmembrane region" description="Helical" evidence="7">
    <location>
        <begin position="119"/>
        <end position="137"/>
    </location>
</feature>
<evidence type="ECO:0000256" key="2">
    <source>
        <dbReference type="ARBA" id="ARBA00005840"/>
    </source>
</evidence>
<dbReference type="Pfam" id="PF01578">
    <property type="entry name" value="Cytochrom_C_asm"/>
    <property type="match status" value="1"/>
</dbReference>
<dbReference type="GO" id="GO:0020037">
    <property type="term" value="F:heme binding"/>
    <property type="evidence" value="ECO:0007669"/>
    <property type="project" value="InterPro"/>
</dbReference>
<evidence type="ECO:0000256" key="5">
    <source>
        <dbReference type="ARBA" id="ARBA00022989"/>
    </source>
</evidence>
<feature type="transmembrane region" description="Helical" evidence="7">
    <location>
        <begin position="55"/>
        <end position="75"/>
    </location>
</feature>
<keyword evidence="4" id="KW-0201">Cytochrome c-type biogenesis</keyword>
<name>A0A3B1CKB1_9ZZZZ</name>
<evidence type="ECO:0000313" key="9">
    <source>
        <dbReference type="EMBL" id="VAX30966.1"/>
    </source>
</evidence>
<keyword evidence="5 7" id="KW-1133">Transmembrane helix</keyword>
<evidence type="ECO:0000256" key="1">
    <source>
        <dbReference type="ARBA" id="ARBA00004141"/>
    </source>
</evidence>
<dbReference type="GO" id="GO:0017004">
    <property type="term" value="P:cytochrome complex assembly"/>
    <property type="evidence" value="ECO:0007669"/>
    <property type="project" value="UniProtKB-KW"/>
</dbReference>
<organism evidence="9">
    <name type="scientific">hydrothermal vent metagenome</name>
    <dbReference type="NCBI Taxonomy" id="652676"/>
    <lineage>
        <taxon>unclassified sequences</taxon>
        <taxon>metagenomes</taxon>
        <taxon>ecological metagenomes</taxon>
    </lineage>
</organism>
<evidence type="ECO:0000256" key="4">
    <source>
        <dbReference type="ARBA" id="ARBA00022748"/>
    </source>
</evidence>
<dbReference type="AlphaFoldDB" id="A0A3B1CKB1"/>
<keyword evidence="6 7" id="KW-0472">Membrane</keyword>
<comment type="subcellular location">
    <subcellularLocation>
        <location evidence="1">Membrane</location>
        <topology evidence="1">Multi-pass membrane protein</topology>
    </subcellularLocation>
</comment>
<dbReference type="InterPro" id="IPR003557">
    <property type="entry name" value="Cyt_c_biogenesis_CcmC"/>
</dbReference>
<sequence>MVATRFIGWLRRFEKWFGFVAAILIAAGLYTGLVTSSPDYYQGEVVRIMYVHVPFVQTAMLSYFTLFICSIWYLWKRESVVDNACHAAAGLSLFFTAGGLLTGSIWGKPTWNAWWVWDPRLTSFAILFLTLVGYLMLRTFLEDKEKGATFCAILAIIGFIDLPIIHFSVEWWRSLHQPSSISTRGISIAPDMMVPFTLMGVGVSILFAYMLMVRTQMLYLQHLLEAKQGRLLSEGQFE</sequence>
<gene>
    <name evidence="9" type="ORF">MNBD_NITROSPIRAE01-34</name>
</gene>
<keyword evidence="9" id="KW-0456">Lyase</keyword>
<dbReference type="InterPro" id="IPR002541">
    <property type="entry name" value="Cyt_c_assembly"/>
</dbReference>
<dbReference type="GO" id="GO:0005886">
    <property type="term" value="C:plasma membrane"/>
    <property type="evidence" value="ECO:0007669"/>
    <property type="project" value="TreeGrafter"/>
</dbReference>
<reference evidence="9" key="1">
    <citation type="submission" date="2018-06" db="EMBL/GenBank/DDBJ databases">
        <authorList>
            <person name="Zhirakovskaya E."/>
        </authorList>
    </citation>
    <scope>NUCLEOTIDE SEQUENCE</scope>
</reference>
<proteinExistence type="inferred from homology"/>
<evidence type="ECO:0000256" key="6">
    <source>
        <dbReference type="ARBA" id="ARBA00023136"/>
    </source>
</evidence>
<evidence type="ECO:0000256" key="3">
    <source>
        <dbReference type="ARBA" id="ARBA00022692"/>
    </source>
</evidence>
<dbReference type="GO" id="GO:0016829">
    <property type="term" value="F:lyase activity"/>
    <property type="evidence" value="ECO:0007669"/>
    <property type="project" value="UniProtKB-KW"/>
</dbReference>
<dbReference type="GO" id="GO:0015232">
    <property type="term" value="F:heme transmembrane transporter activity"/>
    <property type="evidence" value="ECO:0007669"/>
    <property type="project" value="InterPro"/>
</dbReference>
<dbReference type="PANTHER" id="PTHR30071">
    <property type="entry name" value="HEME EXPORTER PROTEIN C"/>
    <property type="match status" value="1"/>
</dbReference>
<dbReference type="InterPro" id="IPR045062">
    <property type="entry name" value="Cyt_c_biogenesis_CcsA/CcmC"/>
</dbReference>
<evidence type="ECO:0000256" key="7">
    <source>
        <dbReference type="SAM" id="Phobius"/>
    </source>
</evidence>
<evidence type="ECO:0000259" key="8">
    <source>
        <dbReference type="Pfam" id="PF01578"/>
    </source>
</evidence>
<dbReference type="PANTHER" id="PTHR30071:SF1">
    <property type="entry name" value="CYTOCHROME B_B6 PROTEIN-RELATED"/>
    <property type="match status" value="1"/>
</dbReference>
<accession>A0A3B1CKB1</accession>